<evidence type="ECO:0000313" key="2">
    <source>
        <dbReference type="Proteomes" id="UP000663874"/>
    </source>
</evidence>
<evidence type="ECO:0000313" key="1">
    <source>
        <dbReference type="EMBL" id="CAF4360062.1"/>
    </source>
</evidence>
<feature type="non-terminal residue" evidence="1">
    <location>
        <position position="44"/>
    </location>
</feature>
<protein>
    <recommendedName>
        <fullName evidence="3">Prohibitin</fullName>
    </recommendedName>
</protein>
<proteinExistence type="predicted"/>
<name>A0A820LNP5_9BILA</name>
<comment type="caution">
    <text evidence="1">The sequence shown here is derived from an EMBL/GenBank/DDBJ whole genome shotgun (WGS) entry which is preliminary data.</text>
</comment>
<dbReference type="AlphaFoldDB" id="A0A820LNP5"/>
<sequence length="44" mass="4704">MASSRLFNNIGRIGIGLGIGGGVINSMLYNVDGGHRDVIFDRLQ</sequence>
<dbReference type="Proteomes" id="UP000663874">
    <property type="component" value="Unassembled WGS sequence"/>
</dbReference>
<reference evidence="1" key="1">
    <citation type="submission" date="2021-02" db="EMBL/GenBank/DDBJ databases">
        <authorList>
            <person name="Nowell W R."/>
        </authorList>
    </citation>
    <scope>NUCLEOTIDE SEQUENCE</scope>
</reference>
<gene>
    <name evidence="1" type="ORF">FNK824_LOCUS42636</name>
</gene>
<organism evidence="1 2">
    <name type="scientific">Rotaria sordida</name>
    <dbReference type="NCBI Taxonomy" id="392033"/>
    <lineage>
        <taxon>Eukaryota</taxon>
        <taxon>Metazoa</taxon>
        <taxon>Spiralia</taxon>
        <taxon>Gnathifera</taxon>
        <taxon>Rotifera</taxon>
        <taxon>Eurotatoria</taxon>
        <taxon>Bdelloidea</taxon>
        <taxon>Philodinida</taxon>
        <taxon>Philodinidae</taxon>
        <taxon>Rotaria</taxon>
    </lineage>
</organism>
<evidence type="ECO:0008006" key="3">
    <source>
        <dbReference type="Google" id="ProtNLM"/>
    </source>
</evidence>
<accession>A0A820LNP5</accession>
<dbReference type="EMBL" id="CAJOBE010051907">
    <property type="protein sequence ID" value="CAF4360062.1"/>
    <property type="molecule type" value="Genomic_DNA"/>
</dbReference>